<evidence type="ECO:0000313" key="2">
    <source>
        <dbReference type="EMBL" id="PVE48919.1"/>
    </source>
</evidence>
<evidence type="ECO:0000259" key="1">
    <source>
        <dbReference type="Pfam" id="PF06094"/>
    </source>
</evidence>
<organism evidence="2 3">
    <name type="scientific">Pararhodobacter aggregans</name>
    <dbReference type="NCBI Taxonomy" id="404875"/>
    <lineage>
        <taxon>Bacteria</taxon>
        <taxon>Pseudomonadati</taxon>
        <taxon>Pseudomonadota</taxon>
        <taxon>Alphaproteobacteria</taxon>
        <taxon>Rhodobacterales</taxon>
        <taxon>Paracoccaceae</taxon>
        <taxon>Pararhodobacter</taxon>
    </lineage>
</organism>
<protein>
    <submittedName>
        <fullName evidence="2">Gamma-glutamylcyclotransferase</fullName>
    </submittedName>
</protein>
<dbReference type="Gene3D" id="3.10.490.10">
    <property type="entry name" value="Gamma-glutamyl cyclotransferase-like"/>
    <property type="match status" value="1"/>
</dbReference>
<keyword evidence="3" id="KW-1185">Reference proteome</keyword>
<dbReference type="InterPro" id="IPR036568">
    <property type="entry name" value="GGCT-like_sf"/>
</dbReference>
<reference evidence="2 3" key="1">
    <citation type="journal article" date="2011" name="Syst. Appl. Microbiol.">
        <title>Defluviimonas denitrificans gen. nov., sp. nov., and Pararhodobacter aggregans gen. nov., sp. nov., non-phototrophic Rhodobacteraceae from the biofilter of a marine aquaculture.</title>
        <authorList>
            <person name="Foesel B.U."/>
            <person name="Drake H.L."/>
            <person name="Schramm A."/>
        </authorList>
    </citation>
    <scope>NUCLEOTIDE SEQUENCE [LARGE SCALE GENOMIC DNA]</scope>
    <source>
        <strain evidence="2 3">D1-19</strain>
    </source>
</reference>
<gene>
    <name evidence="2" type="ORF">DDE23_00490</name>
</gene>
<dbReference type="Pfam" id="PF06094">
    <property type="entry name" value="GGACT"/>
    <property type="match status" value="1"/>
</dbReference>
<dbReference type="GO" id="GO:0016740">
    <property type="term" value="F:transferase activity"/>
    <property type="evidence" value="ECO:0007669"/>
    <property type="project" value="UniProtKB-KW"/>
</dbReference>
<dbReference type="InterPro" id="IPR009288">
    <property type="entry name" value="AIG2-like_dom"/>
</dbReference>
<evidence type="ECO:0000313" key="3">
    <source>
        <dbReference type="Proteomes" id="UP000244810"/>
    </source>
</evidence>
<comment type="caution">
    <text evidence="2">The sequence shown here is derived from an EMBL/GenBank/DDBJ whole genome shotgun (WGS) entry which is preliminary data.</text>
</comment>
<accession>A0A2T7UWG9</accession>
<dbReference type="EMBL" id="QDDR01000001">
    <property type="protein sequence ID" value="PVE48919.1"/>
    <property type="molecule type" value="Genomic_DNA"/>
</dbReference>
<sequence length="186" mass="20389">MSEPFFFGYGSLVNRQTHVYTPAYRARLTGWRRAWKHTVGRVTPFLTGVPDPGSVIDGLVAHVPGGDWAALDLREEGYDRHAIPSGLTVEGDVGVAAQVYAVPVVTMVVQDDPAPILLSYLDVVVQGYLREFGEAGAHDFFATTDGWEVPVLDDRAEPRYPRAQVLSAGETAFVDAKLREYGVRVV</sequence>
<dbReference type="CDD" id="cd06661">
    <property type="entry name" value="GGCT_like"/>
    <property type="match status" value="1"/>
</dbReference>
<dbReference type="SUPFAM" id="SSF110857">
    <property type="entry name" value="Gamma-glutamyl cyclotransferase-like"/>
    <property type="match status" value="1"/>
</dbReference>
<dbReference type="Proteomes" id="UP000244810">
    <property type="component" value="Unassembled WGS sequence"/>
</dbReference>
<dbReference type="RefSeq" id="WP_107754587.1">
    <property type="nucleotide sequence ID" value="NZ_QBKF01000014.1"/>
</dbReference>
<dbReference type="AlphaFoldDB" id="A0A2T7UWG9"/>
<name>A0A2T7UWG9_9RHOB</name>
<dbReference type="OrthoDB" id="5567366at2"/>
<feature type="domain" description="Gamma-glutamylcyclotransferase AIG2-like" evidence="1">
    <location>
        <begin position="7"/>
        <end position="103"/>
    </location>
</feature>
<proteinExistence type="predicted"/>
<keyword evidence="2" id="KW-0808">Transferase</keyword>
<dbReference type="InterPro" id="IPR013024">
    <property type="entry name" value="GGCT-like"/>
</dbReference>